<dbReference type="RefSeq" id="WP_281898047.1">
    <property type="nucleotide sequence ID" value="NZ_BSDI01000019.1"/>
</dbReference>
<reference evidence="2" key="1">
    <citation type="submission" date="2022-12" db="EMBL/GenBank/DDBJ databases">
        <title>New Phytohabitans aurantiacus sp. RD004123 nov., an actinomycete isolated from soil.</title>
        <authorList>
            <person name="Triningsih D.W."/>
            <person name="Harunari E."/>
            <person name="Igarashi Y."/>
        </authorList>
    </citation>
    <scope>NUCLEOTIDE SEQUENCE</scope>
    <source>
        <strain evidence="2">RD004123</strain>
    </source>
</reference>
<keyword evidence="3" id="KW-1185">Reference proteome</keyword>
<comment type="caution">
    <text evidence="2">The sequence shown here is derived from an EMBL/GenBank/DDBJ whole genome shotgun (WGS) entry which is preliminary data.</text>
</comment>
<protein>
    <recommendedName>
        <fullName evidence="4">Lipoprotein</fullName>
    </recommendedName>
</protein>
<sequence>MQTAIESGHPPRQLRRGTASRQPTERDDRQVPRESPGRSHRLALATAFAAVVLAAAACGSDPKPEPPASTAAADPGTASAPVDQRAAAVAAYQGMWLAYQQAGLTADPGHPDLPRYATGDALEILRDGLEDYRDQGQVLKGQLVTHPQVQDVSPPNAPTTVRIRDCLDTRDFLVYWRADGRLVDDEPGGARDANATVTLTDGQVWKVSSFGVQAVKAADVC</sequence>
<feature type="region of interest" description="Disordered" evidence="1">
    <location>
        <begin position="1"/>
        <end position="40"/>
    </location>
</feature>
<evidence type="ECO:0000256" key="1">
    <source>
        <dbReference type="SAM" id="MobiDB-lite"/>
    </source>
</evidence>
<evidence type="ECO:0008006" key="4">
    <source>
        <dbReference type="Google" id="ProtNLM"/>
    </source>
</evidence>
<dbReference type="EMBL" id="BSDI01000019">
    <property type="protein sequence ID" value="GLH98820.1"/>
    <property type="molecule type" value="Genomic_DNA"/>
</dbReference>
<feature type="compositionally biased region" description="Basic and acidic residues" evidence="1">
    <location>
        <begin position="23"/>
        <end position="37"/>
    </location>
</feature>
<dbReference type="Proteomes" id="UP001144280">
    <property type="component" value="Unassembled WGS sequence"/>
</dbReference>
<name>A0ABQ5QZQ6_9ACTN</name>
<evidence type="ECO:0000313" key="3">
    <source>
        <dbReference type="Proteomes" id="UP001144280"/>
    </source>
</evidence>
<accession>A0ABQ5QZQ6</accession>
<proteinExistence type="predicted"/>
<organism evidence="2 3">
    <name type="scientific">Phytohabitans aurantiacus</name>
    <dbReference type="NCBI Taxonomy" id="3016789"/>
    <lineage>
        <taxon>Bacteria</taxon>
        <taxon>Bacillati</taxon>
        <taxon>Actinomycetota</taxon>
        <taxon>Actinomycetes</taxon>
        <taxon>Micromonosporales</taxon>
        <taxon>Micromonosporaceae</taxon>
    </lineage>
</organism>
<feature type="region of interest" description="Disordered" evidence="1">
    <location>
        <begin position="58"/>
        <end position="79"/>
    </location>
</feature>
<evidence type="ECO:0000313" key="2">
    <source>
        <dbReference type="EMBL" id="GLH98820.1"/>
    </source>
</evidence>
<gene>
    <name evidence="2" type="ORF">Pa4123_40950</name>
</gene>